<keyword evidence="2" id="KW-1185">Reference proteome</keyword>
<organism evidence="1 2">
    <name type="scientific">Terrabacter terrigena</name>
    <dbReference type="NCBI Taxonomy" id="574718"/>
    <lineage>
        <taxon>Bacteria</taxon>
        <taxon>Bacillati</taxon>
        <taxon>Actinomycetota</taxon>
        <taxon>Actinomycetes</taxon>
        <taxon>Micrococcales</taxon>
        <taxon>Intrasporangiaceae</taxon>
        <taxon>Terrabacter</taxon>
    </lineage>
</organism>
<gene>
    <name evidence="1" type="ORF">ACFQ2V_07385</name>
</gene>
<evidence type="ECO:0000313" key="1">
    <source>
        <dbReference type="EMBL" id="MFD1054122.1"/>
    </source>
</evidence>
<sequence>MARCDMCGNDYDRSFTITRGDRTATYDSLECAISAWAPACGKCGCRILGHGVEVGDDVYCCSHCARDAEGVTHSDHARAQL</sequence>
<reference evidence="2" key="1">
    <citation type="journal article" date="2019" name="Int. J. Syst. Evol. Microbiol.">
        <title>The Global Catalogue of Microorganisms (GCM) 10K type strain sequencing project: providing services to taxonomists for standard genome sequencing and annotation.</title>
        <authorList>
            <consortium name="The Broad Institute Genomics Platform"/>
            <consortium name="The Broad Institute Genome Sequencing Center for Infectious Disease"/>
            <person name="Wu L."/>
            <person name="Ma J."/>
        </authorList>
    </citation>
    <scope>NUCLEOTIDE SEQUENCE [LARGE SCALE GENOMIC DNA]</scope>
    <source>
        <strain evidence="2">CCUG 57508</strain>
    </source>
</reference>
<evidence type="ECO:0000313" key="2">
    <source>
        <dbReference type="Proteomes" id="UP001597046"/>
    </source>
</evidence>
<name>A0ABW3MTT0_9MICO</name>
<evidence type="ECO:0008006" key="3">
    <source>
        <dbReference type="Google" id="ProtNLM"/>
    </source>
</evidence>
<accession>A0ABW3MTT0</accession>
<proteinExistence type="predicted"/>
<comment type="caution">
    <text evidence="1">The sequence shown here is derived from an EMBL/GenBank/DDBJ whole genome shotgun (WGS) entry which is preliminary data.</text>
</comment>
<dbReference type="Proteomes" id="UP001597046">
    <property type="component" value="Unassembled WGS sequence"/>
</dbReference>
<dbReference type="RefSeq" id="WP_386052014.1">
    <property type="nucleotide sequence ID" value="NZ_JBHTKH010000003.1"/>
</dbReference>
<dbReference type="EMBL" id="JBHTKH010000003">
    <property type="protein sequence ID" value="MFD1054122.1"/>
    <property type="molecule type" value="Genomic_DNA"/>
</dbReference>
<protein>
    <recommendedName>
        <fullName evidence="3">Metallothionein</fullName>
    </recommendedName>
</protein>